<accession>A0A5B6W427</accession>
<gene>
    <name evidence="1" type="ORF">EPI10_026105</name>
</gene>
<sequence length="83" mass="9366">MTSGIIVNTDEIECGFRKNKTTKYTYVSRLRAQHFHEILVSRSTRFCKSNSLSPSLSILFHGAESIASSLEPQSPILYSVEKK</sequence>
<dbReference type="AlphaFoldDB" id="A0A5B6W427"/>
<dbReference type="OrthoDB" id="419770at2759"/>
<reference evidence="2" key="1">
    <citation type="journal article" date="2019" name="Plant Biotechnol. J.">
        <title>Genome sequencing of the Australian wild diploid species Gossypium australe highlights disease resistance and delayed gland morphogenesis.</title>
        <authorList>
            <person name="Cai Y."/>
            <person name="Cai X."/>
            <person name="Wang Q."/>
            <person name="Wang P."/>
            <person name="Zhang Y."/>
            <person name="Cai C."/>
            <person name="Xu Y."/>
            <person name="Wang K."/>
            <person name="Zhou Z."/>
            <person name="Wang C."/>
            <person name="Geng S."/>
            <person name="Li B."/>
            <person name="Dong Q."/>
            <person name="Hou Y."/>
            <person name="Wang H."/>
            <person name="Ai P."/>
            <person name="Liu Z."/>
            <person name="Yi F."/>
            <person name="Sun M."/>
            <person name="An G."/>
            <person name="Cheng J."/>
            <person name="Zhang Y."/>
            <person name="Shi Q."/>
            <person name="Xie Y."/>
            <person name="Shi X."/>
            <person name="Chang Y."/>
            <person name="Huang F."/>
            <person name="Chen Y."/>
            <person name="Hong S."/>
            <person name="Mi L."/>
            <person name="Sun Q."/>
            <person name="Zhang L."/>
            <person name="Zhou B."/>
            <person name="Peng R."/>
            <person name="Zhang X."/>
            <person name="Liu F."/>
        </authorList>
    </citation>
    <scope>NUCLEOTIDE SEQUENCE [LARGE SCALE GENOMIC DNA]</scope>
    <source>
        <strain evidence="2">cv. PA1801</strain>
    </source>
</reference>
<evidence type="ECO:0000313" key="2">
    <source>
        <dbReference type="Proteomes" id="UP000325315"/>
    </source>
</evidence>
<evidence type="ECO:0000313" key="1">
    <source>
        <dbReference type="EMBL" id="KAA3475993.1"/>
    </source>
</evidence>
<dbReference type="Proteomes" id="UP000325315">
    <property type="component" value="Unassembled WGS sequence"/>
</dbReference>
<name>A0A5B6W427_9ROSI</name>
<dbReference type="EMBL" id="SMMG02000005">
    <property type="protein sequence ID" value="KAA3475993.1"/>
    <property type="molecule type" value="Genomic_DNA"/>
</dbReference>
<comment type="caution">
    <text evidence="1">The sequence shown here is derived from an EMBL/GenBank/DDBJ whole genome shotgun (WGS) entry which is preliminary data.</text>
</comment>
<proteinExistence type="predicted"/>
<organism evidence="1 2">
    <name type="scientific">Gossypium australe</name>
    <dbReference type="NCBI Taxonomy" id="47621"/>
    <lineage>
        <taxon>Eukaryota</taxon>
        <taxon>Viridiplantae</taxon>
        <taxon>Streptophyta</taxon>
        <taxon>Embryophyta</taxon>
        <taxon>Tracheophyta</taxon>
        <taxon>Spermatophyta</taxon>
        <taxon>Magnoliopsida</taxon>
        <taxon>eudicotyledons</taxon>
        <taxon>Gunneridae</taxon>
        <taxon>Pentapetalae</taxon>
        <taxon>rosids</taxon>
        <taxon>malvids</taxon>
        <taxon>Malvales</taxon>
        <taxon>Malvaceae</taxon>
        <taxon>Malvoideae</taxon>
        <taxon>Gossypium</taxon>
    </lineage>
</organism>
<protein>
    <submittedName>
        <fullName evidence="1">Post-GPI attachment to proteins factor 3-like</fullName>
    </submittedName>
</protein>
<keyword evidence="2" id="KW-1185">Reference proteome</keyword>